<dbReference type="RefSeq" id="WP_387418142.1">
    <property type="nucleotide sequence ID" value="NZ_JBIASD010000060.1"/>
</dbReference>
<proteinExistence type="predicted"/>
<accession>A0ABW6T3Y3</accession>
<evidence type="ECO:0000313" key="1">
    <source>
        <dbReference type="EMBL" id="MFF3671995.1"/>
    </source>
</evidence>
<dbReference type="EMBL" id="JBIASD010000060">
    <property type="protein sequence ID" value="MFF3671995.1"/>
    <property type="molecule type" value="Genomic_DNA"/>
</dbReference>
<dbReference type="Proteomes" id="UP001602013">
    <property type="component" value="Unassembled WGS sequence"/>
</dbReference>
<keyword evidence="2" id="KW-1185">Reference proteome</keyword>
<organism evidence="1 2">
    <name type="scientific">Microtetraspora malaysiensis</name>
    <dbReference type="NCBI Taxonomy" id="161358"/>
    <lineage>
        <taxon>Bacteria</taxon>
        <taxon>Bacillati</taxon>
        <taxon>Actinomycetota</taxon>
        <taxon>Actinomycetes</taxon>
        <taxon>Streptosporangiales</taxon>
        <taxon>Streptosporangiaceae</taxon>
        <taxon>Microtetraspora</taxon>
    </lineage>
</organism>
<reference evidence="1 2" key="1">
    <citation type="submission" date="2024-10" db="EMBL/GenBank/DDBJ databases">
        <title>The Natural Products Discovery Center: Release of the First 8490 Sequenced Strains for Exploring Actinobacteria Biosynthetic Diversity.</title>
        <authorList>
            <person name="Kalkreuter E."/>
            <person name="Kautsar S.A."/>
            <person name="Yang D."/>
            <person name="Bader C.D."/>
            <person name="Teijaro C.N."/>
            <person name="Fluegel L."/>
            <person name="Davis C.M."/>
            <person name="Simpson J.R."/>
            <person name="Lauterbach L."/>
            <person name="Steele A.D."/>
            <person name="Gui C."/>
            <person name="Meng S."/>
            <person name="Li G."/>
            <person name="Viehrig K."/>
            <person name="Ye F."/>
            <person name="Su P."/>
            <person name="Kiefer A.F."/>
            <person name="Nichols A."/>
            <person name="Cepeda A.J."/>
            <person name="Yan W."/>
            <person name="Fan B."/>
            <person name="Jiang Y."/>
            <person name="Adhikari A."/>
            <person name="Zheng C.-J."/>
            <person name="Schuster L."/>
            <person name="Cowan T.M."/>
            <person name="Smanski M.J."/>
            <person name="Chevrette M.G."/>
            <person name="De Carvalho L.P.S."/>
            <person name="Shen B."/>
        </authorList>
    </citation>
    <scope>NUCLEOTIDE SEQUENCE [LARGE SCALE GENOMIC DNA]</scope>
    <source>
        <strain evidence="1 2">NPDC002173</strain>
    </source>
</reference>
<sequence length="43" mass="4658">MRWIAAGRPADWPPGEICPLGTDDVMVVFTTEFAAKVGVPVTR</sequence>
<gene>
    <name evidence="1" type="ORF">ACFYXI_41090</name>
</gene>
<name>A0ABW6T3Y3_9ACTN</name>
<evidence type="ECO:0000313" key="2">
    <source>
        <dbReference type="Proteomes" id="UP001602013"/>
    </source>
</evidence>
<comment type="caution">
    <text evidence="1">The sequence shown here is derived from an EMBL/GenBank/DDBJ whole genome shotgun (WGS) entry which is preliminary data.</text>
</comment>
<protein>
    <submittedName>
        <fullName evidence="1">Uncharacterized protein</fullName>
    </submittedName>
</protein>